<dbReference type="PANTHER" id="PTHR14209">
    <property type="entry name" value="ISOAMYL ACETATE-HYDROLYZING ESTERASE 1"/>
    <property type="match status" value="1"/>
</dbReference>
<dbReference type="Proteomes" id="UP000230776">
    <property type="component" value="Unassembled WGS sequence"/>
</dbReference>
<dbReference type="Pfam" id="PF13472">
    <property type="entry name" value="Lipase_GDSL_2"/>
    <property type="match status" value="1"/>
</dbReference>
<comment type="caution">
    <text evidence="2">The sequence shown here is derived from an EMBL/GenBank/DDBJ whole genome shotgun (WGS) entry which is preliminary data.</text>
</comment>
<dbReference type="InterPro" id="IPR045136">
    <property type="entry name" value="Iah1-like"/>
</dbReference>
<name>A0A2H0VJ43_9BACT</name>
<dbReference type="EMBL" id="PFAG01000022">
    <property type="protein sequence ID" value="PIR98330.1"/>
    <property type="molecule type" value="Genomic_DNA"/>
</dbReference>
<evidence type="ECO:0000259" key="1">
    <source>
        <dbReference type="Pfam" id="PF13472"/>
    </source>
</evidence>
<dbReference type="PANTHER" id="PTHR14209:SF19">
    <property type="entry name" value="ISOAMYL ACETATE-HYDROLYZING ESTERASE 1 HOMOLOG"/>
    <property type="match status" value="1"/>
</dbReference>
<accession>A0A2H0VJ43</accession>
<reference evidence="3" key="1">
    <citation type="submission" date="2017-09" db="EMBL/GenBank/DDBJ databases">
        <title>Depth-based differentiation of microbial function through sediment-hosted aquifers and enrichment of novel symbionts in the deep terrestrial subsurface.</title>
        <authorList>
            <person name="Probst A.J."/>
            <person name="Ladd B."/>
            <person name="Jarett J.K."/>
            <person name="Geller-Mcgrath D.E."/>
            <person name="Sieber C.M.K."/>
            <person name="Emerson J.B."/>
            <person name="Anantharaman K."/>
            <person name="Thomas B.C."/>
            <person name="Malmstrom R."/>
            <person name="Stieglmeier M."/>
            <person name="Klingl A."/>
            <person name="Woyke T."/>
            <person name="Ryan C.M."/>
            <person name="Banfield J.F."/>
        </authorList>
    </citation>
    <scope>NUCLEOTIDE SEQUENCE [LARGE SCALE GENOMIC DNA]</scope>
</reference>
<gene>
    <name evidence="2" type="ORF">COT88_02345</name>
</gene>
<dbReference type="InterPro" id="IPR013830">
    <property type="entry name" value="SGNH_hydro"/>
</dbReference>
<evidence type="ECO:0000313" key="2">
    <source>
        <dbReference type="EMBL" id="PIR98330.1"/>
    </source>
</evidence>
<organism evidence="2 3">
    <name type="scientific">Candidatus Colwellbacteria bacterium CG10_big_fil_rev_8_21_14_0_10_41_28</name>
    <dbReference type="NCBI Taxonomy" id="1974539"/>
    <lineage>
        <taxon>Bacteria</taxon>
        <taxon>Candidatus Colwelliibacteriota</taxon>
    </lineage>
</organism>
<evidence type="ECO:0000313" key="3">
    <source>
        <dbReference type="Proteomes" id="UP000230776"/>
    </source>
</evidence>
<dbReference type="AlphaFoldDB" id="A0A2H0VJ43"/>
<protein>
    <recommendedName>
        <fullName evidence="1">SGNH hydrolase-type esterase domain-containing protein</fullName>
    </recommendedName>
</protein>
<dbReference type="Gene3D" id="3.40.50.1110">
    <property type="entry name" value="SGNH hydrolase"/>
    <property type="match status" value="1"/>
</dbReference>
<proteinExistence type="predicted"/>
<dbReference type="InterPro" id="IPR036514">
    <property type="entry name" value="SGNH_hydro_sf"/>
</dbReference>
<dbReference type="SUPFAM" id="SSF52266">
    <property type="entry name" value="SGNH hydrolase"/>
    <property type="match status" value="1"/>
</dbReference>
<feature type="domain" description="SGNH hydrolase-type esterase" evidence="1">
    <location>
        <begin position="19"/>
        <end position="169"/>
    </location>
</feature>
<sequence length="182" mass="20513">MKSLVLFGDSLLGRVGIDLMNQIKAATPNIEIYNCAAGGFGSPDGKDRAAYIAKLNPDYAVITSFALNDIWRYKLDVNEHKENMRSIIQAFNDSRVVVWLSPPVNDPNKKEESDNINQTLVQYNEQIKGLCGDMRMECIDSFIIYQDFANEGVNYHAEDGVHLTDEGYKPFINALAEILNRF</sequence>